<comment type="caution">
    <text evidence="1">The sequence shown here is derived from an EMBL/GenBank/DDBJ whole genome shotgun (WGS) entry which is preliminary data.</text>
</comment>
<gene>
    <name evidence="1" type="ORF">PanWU01x14_309390</name>
</gene>
<protein>
    <submittedName>
        <fullName evidence="1">Uncharacterized protein</fullName>
    </submittedName>
</protein>
<evidence type="ECO:0000313" key="2">
    <source>
        <dbReference type="Proteomes" id="UP000237105"/>
    </source>
</evidence>
<accession>A0A2P5AQM6</accession>
<dbReference type="PANTHER" id="PTHR33983:SF16">
    <property type="match status" value="1"/>
</dbReference>
<dbReference type="PANTHER" id="PTHR33983">
    <property type="entry name" value="OS07G0185900 PROTEIN"/>
    <property type="match status" value="1"/>
</dbReference>
<dbReference type="EMBL" id="JXTB01000483">
    <property type="protein sequence ID" value="PON38850.1"/>
    <property type="molecule type" value="Genomic_DNA"/>
</dbReference>
<dbReference type="AlphaFoldDB" id="A0A2P5AQM6"/>
<dbReference type="Proteomes" id="UP000237105">
    <property type="component" value="Unassembled WGS sequence"/>
</dbReference>
<sequence length="95" mass="10449">MGKFVELLDAGVRIAARFHSHCPQTGRMYYHPPSGTPDDQDHDHYHHLYSTLKAAGQGGDTTHASETNPKVSITCGAKVASEGYETTEFILYRVA</sequence>
<dbReference type="STRING" id="3476.A0A2P5AQM6"/>
<name>A0A2P5AQM6_PARAD</name>
<proteinExistence type="predicted"/>
<dbReference type="OrthoDB" id="1192979at2759"/>
<reference evidence="2" key="1">
    <citation type="submission" date="2016-06" db="EMBL/GenBank/DDBJ databases">
        <title>Parallel loss of symbiosis genes in relatives of nitrogen-fixing non-legume Parasponia.</title>
        <authorList>
            <person name="Van Velzen R."/>
            <person name="Holmer R."/>
            <person name="Bu F."/>
            <person name="Rutten L."/>
            <person name="Van Zeijl A."/>
            <person name="Liu W."/>
            <person name="Santuari L."/>
            <person name="Cao Q."/>
            <person name="Sharma T."/>
            <person name="Shen D."/>
            <person name="Roswanjaya Y."/>
            <person name="Wardhani T."/>
            <person name="Kalhor M.S."/>
            <person name="Jansen J."/>
            <person name="Van den Hoogen J."/>
            <person name="Gungor B."/>
            <person name="Hartog M."/>
            <person name="Hontelez J."/>
            <person name="Verver J."/>
            <person name="Yang W.-C."/>
            <person name="Schijlen E."/>
            <person name="Repin R."/>
            <person name="Schilthuizen M."/>
            <person name="Schranz E."/>
            <person name="Heidstra R."/>
            <person name="Miyata K."/>
            <person name="Fedorova E."/>
            <person name="Kohlen W."/>
            <person name="Bisseling T."/>
            <person name="Smit S."/>
            <person name="Geurts R."/>
        </authorList>
    </citation>
    <scope>NUCLEOTIDE SEQUENCE [LARGE SCALE GENOMIC DNA]</scope>
    <source>
        <strain evidence="2">cv. WU1-14</strain>
    </source>
</reference>
<keyword evidence="2" id="KW-1185">Reference proteome</keyword>
<evidence type="ECO:0000313" key="1">
    <source>
        <dbReference type="EMBL" id="PON38850.1"/>
    </source>
</evidence>
<organism evidence="1 2">
    <name type="scientific">Parasponia andersonii</name>
    <name type="common">Sponia andersonii</name>
    <dbReference type="NCBI Taxonomy" id="3476"/>
    <lineage>
        <taxon>Eukaryota</taxon>
        <taxon>Viridiplantae</taxon>
        <taxon>Streptophyta</taxon>
        <taxon>Embryophyta</taxon>
        <taxon>Tracheophyta</taxon>
        <taxon>Spermatophyta</taxon>
        <taxon>Magnoliopsida</taxon>
        <taxon>eudicotyledons</taxon>
        <taxon>Gunneridae</taxon>
        <taxon>Pentapetalae</taxon>
        <taxon>rosids</taxon>
        <taxon>fabids</taxon>
        <taxon>Rosales</taxon>
        <taxon>Cannabaceae</taxon>
        <taxon>Parasponia</taxon>
    </lineage>
</organism>